<dbReference type="HOGENOM" id="CLU_3019893_0_0_1"/>
<protein>
    <submittedName>
        <fullName evidence="2">Unplaced genomic scaffold K443scaffold_300, whole genome shotgun sequence</fullName>
    </submittedName>
</protein>
<proteinExistence type="predicted"/>
<accession>A0A0C9WIV4</accession>
<evidence type="ECO:0000313" key="2">
    <source>
        <dbReference type="EMBL" id="KIJ93599.1"/>
    </source>
</evidence>
<gene>
    <name evidence="2" type="ORF">K443DRAFT_70856</name>
</gene>
<reference evidence="3" key="2">
    <citation type="submission" date="2015-01" db="EMBL/GenBank/DDBJ databases">
        <title>Evolutionary Origins and Diversification of the Mycorrhizal Mutualists.</title>
        <authorList>
            <consortium name="DOE Joint Genome Institute"/>
            <consortium name="Mycorrhizal Genomics Consortium"/>
            <person name="Kohler A."/>
            <person name="Kuo A."/>
            <person name="Nagy L.G."/>
            <person name="Floudas D."/>
            <person name="Copeland A."/>
            <person name="Barry K.W."/>
            <person name="Cichocki N."/>
            <person name="Veneault-Fourrey C."/>
            <person name="LaButti K."/>
            <person name="Lindquist E.A."/>
            <person name="Lipzen A."/>
            <person name="Lundell T."/>
            <person name="Morin E."/>
            <person name="Murat C."/>
            <person name="Riley R."/>
            <person name="Ohm R."/>
            <person name="Sun H."/>
            <person name="Tunlid A."/>
            <person name="Henrissat B."/>
            <person name="Grigoriev I.V."/>
            <person name="Hibbett D.S."/>
            <person name="Martin F."/>
        </authorList>
    </citation>
    <scope>NUCLEOTIDE SEQUENCE [LARGE SCALE GENOMIC DNA]</scope>
    <source>
        <strain evidence="3">LaAM-08-1</strain>
    </source>
</reference>
<name>A0A0C9WIV4_9AGAR</name>
<dbReference type="EMBL" id="KN838835">
    <property type="protein sequence ID" value="KIJ93599.1"/>
    <property type="molecule type" value="Genomic_DNA"/>
</dbReference>
<feature type="non-terminal residue" evidence="2">
    <location>
        <position position="56"/>
    </location>
</feature>
<dbReference type="AlphaFoldDB" id="A0A0C9WIV4"/>
<evidence type="ECO:0000256" key="1">
    <source>
        <dbReference type="SAM" id="Phobius"/>
    </source>
</evidence>
<keyword evidence="1" id="KW-1133">Transmembrane helix</keyword>
<keyword evidence="1" id="KW-0472">Membrane</keyword>
<evidence type="ECO:0000313" key="3">
    <source>
        <dbReference type="Proteomes" id="UP000054477"/>
    </source>
</evidence>
<keyword evidence="3" id="KW-1185">Reference proteome</keyword>
<organism evidence="2 3">
    <name type="scientific">Laccaria amethystina LaAM-08-1</name>
    <dbReference type="NCBI Taxonomy" id="1095629"/>
    <lineage>
        <taxon>Eukaryota</taxon>
        <taxon>Fungi</taxon>
        <taxon>Dikarya</taxon>
        <taxon>Basidiomycota</taxon>
        <taxon>Agaricomycotina</taxon>
        <taxon>Agaricomycetes</taxon>
        <taxon>Agaricomycetidae</taxon>
        <taxon>Agaricales</taxon>
        <taxon>Agaricineae</taxon>
        <taxon>Hydnangiaceae</taxon>
        <taxon>Laccaria</taxon>
    </lineage>
</organism>
<dbReference type="Proteomes" id="UP000054477">
    <property type="component" value="Unassembled WGS sequence"/>
</dbReference>
<reference evidence="2 3" key="1">
    <citation type="submission" date="2014-04" db="EMBL/GenBank/DDBJ databases">
        <authorList>
            <consortium name="DOE Joint Genome Institute"/>
            <person name="Kuo A."/>
            <person name="Kohler A."/>
            <person name="Nagy L.G."/>
            <person name="Floudas D."/>
            <person name="Copeland A."/>
            <person name="Barry K.W."/>
            <person name="Cichocki N."/>
            <person name="Veneault-Fourrey C."/>
            <person name="LaButti K."/>
            <person name="Lindquist E.A."/>
            <person name="Lipzen A."/>
            <person name="Lundell T."/>
            <person name="Morin E."/>
            <person name="Murat C."/>
            <person name="Sun H."/>
            <person name="Tunlid A."/>
            <person name="Henrissat B."/>
            <person name="Grigoriev I.V."/>
            <person name="Hibbett D.S."/>
            <person name="Martin F."/>
            <person name="Nordberg H.P."/>
            <person name="Cantor M.N."/>
            <person name="Hua S.X."/>
        </authorList>
    </citation>
    <scope>NUCLEOTIDE SEQUENCE [LARGE SCALE GENOMIC DNA]</scope>
    <source>
        <strain evidence="2 3">LaAM-08-1</strain>
    </source>
</reference>
<feature type="non-terminal residue" evidence="2">
    <location>
        <position position="1"/>
    </location>
</feature>
<dbReference type="OrthoDB" id="10506322at2759"/>
<sequence>HFSHPFLGTYEVYEFFDLGVPQWYPFLGGCNTGPFSAIFCGKVLLVFAKIFSYNWR</sequence>
<feature type="transmembrane region" description="Helical" evidence="1">
    <location>
        <begin position="23"/>
        <end position="48"/>
    </location>
</feature>
<keyword evidence="1" id="KW-0812">Transmembrane</keyword>